<proteinExistence type="predicted"/>
<dbReference type="KEGG" id="ehx:EMIHUDRAFT_432166"/>
<feature type="region of interest" description="Disordered" evidence="1">
    <location>
        <begin position="50"/>
        <end position="96"/>
    </location>
</feature>
<reference evidence="2" key="2">
    <citation type="submission" date="2024-10" db="UniProtKB">
        <authorList>
            <consortium name="EnsemblProtists"/>
        </authorList>
    </citation>
    <scope>IDENTIFICATION</scope>
</reference>
<accession>A0A0D3JHU6</accession>
<evidence type="ECO:0000313" key="2">
    <source>
        <dbReference type="EnsemblProtists" id="EOD23081"/>
    </source>
</evidence>
<reference evidence="3" key="1">
    <citation type="journal article" date="2013" name="Nature">
        <title>Pan genome of the phytoplankton Emiliania underpins its global distribution.</title>
        <authorList>
            <person name="Read B.A."/>
            <person name="Kegel J."/>
            <person name="Klute M.J."/>
            <person name="Kuo A."/>
            <person name="Lefebvre S.C."/>
            <person name="Maumus F."/>
            <person name="Mayer C."/>
            <person name="Miller J."/>
            <person name="Monier A."/>
            <person name="Salamov A."/>
            <person name="Young J."/>
            <person name="Aguilar M."/>
            <person name="Claverie J.M."/>
            <person name="Frickenhaus S."/>
            <person name="Gonzalez K."/>
            <person name="Herman E.K."/>
            <person name="Lin Y.C."/>
            <person name="Napier J."/>
            <person name="Ogata H."/>
            <person name="Sarno A.F."/>
            <person name="Shmutz J."/>
            <person name="Schroeder D."/>
            <person name="de Vargas C."/>
            <person name="Verret F."/>
            <person name="von Dassow P."/>
            <person name="Valentin K."/>
            <person name="Van de Peer Y."/>
            <person name="Wheeler G."/>
            <person name="Dacks J.B."/>
            <person name="Delwiche C.F."/>
            <person name="Dyhrman S.T."/>
            <person name="Glockner G."/>
            <person name="John U."/>
            <person name="Richards T."/>
            <person name="Worden A.Z."/>
            <person name="Zhang X."/>
            <person name="Grigoriev I.V."/>
            <person name="Allen A.E."/>
            <person name="Bidle K."/>
            <person name="Borodovsky M."/>
            <person name="Bowler C."/>
            <person name="Brownlee C."/>
            <person name="Cock J.M."/>
            <person name="Elias M."/>
            <person name="Gladyshev V.N."/>
            <person name="Groth M."/>
            <person name="Guda C."/>
            <person name="Hadaegh A."/>
            <person name="Iglesias-Rodriguez M.D."/>
            <person name="Jenkins J."/>
            <person name="Jones B.M."/>
            <person name="Lawson T."/>
            <person name="Leese F."/>
            <person name="Lindquist E."/>
            <person name="Lobanov A."/>
            <person name="Lomsadze A."/>
            <person name="Malik S.B."/>
            <person name="Marsh M.E."/>
            <person name="Mackinder L."/>
            <person name="Mock T."/>
            <person name="Mueller-Roeber B."/>
            <person name="Pagarete A."/>
            <person name="Parker M."/>
            <person name="Probert I."/>
            <person name="Quesneville H."/>
            <person name="Raines C."/>
            <person name="Rensing S.A."/>
            <person name="Riano-Pachon D.M."/>
            <person name="Richier S."/>
            <person name="Rokitta S."/>
            <person name="Shiraiwa Y."/>
            <person name="Soanes D.M."/>
            <person name="van der Giezen M."/>
            <person name="Wahlund T.M."/>
            <person name="Williams B."/>
            <person name="Wilson W."/>
            <person name="Wolfe G."/>
            <person name="Wurch L.L."/>
        </authorList>
    </citation>
    <scope>NUCLEOTIDE SEQUENCE</scope>
</reference>
<sequence length="181" mass="19156">MMGRDAAELESRRRSIALEVATLAALPPPLAFGWSVGLVGPDGMAALRQMTQRDAGKRRRPITPTPPQPQPGSRKSKPPRQCSEPGAVGPTPSTSEAFRSISELKRGRDSPMSRVHSMRTLAAAETLSCCFTETGCSPIPFPLSPNLADACLGLLSTPELFGMACAELPPPLGLPPPVLPH</sequence>
<dbReference type="EnsemblProtists" id="EOD23081">
    <property type="protein sequence ID" value="EOD23081"/>
    <property type="gene ID" value="EMIHUDRAFT_432166"/>
</dbReference>
<protein>
    <submittedName>
        <fullName evidence="2">Uncharacterized protein</fullName>
    </submittedName>
</protein>
<dbReference type="GeneID" id="17268628"/>
<dbReference type="Proteomes" id="UP000013827">
    <property type="component" value="Unassembled WGS sequence"/>
</dbReference>
<dbReference type="RefSeq" id="XP_005775510.1">
    <property type="nucleotide sequence ID" value="XM_005775453.1"/>
</dbReference>
<dbReference type="PaxDb" id="2903-EOD23081"/>
<evidence type="ECO:0000313" key="3">
    <source>
        <dbReference type="Proteomes" id="UP000013827"/>
    </source>
</evidence>
<evidence type="ECO:0000256" key="1">
    <source>
        <dbReference type="SAM" id="MobiDB-lite"/>
    </source>
</evidence>
<organism evidence="2 3">
    <name type="scientific">Emiliania huxleyi (strain CCMP1516)</name>
    <dbReference type="NCBI Taxonomy" id="280463"/>
    <lineage>
        <taxon>Eukaryota</taxon>
        <taxon>Haptista</taxon>
        <taxon>Haptophyta</taxon>
        <taxon>Prymnesiophyceae</taxon>
        <taxon>Isochrysidales</taxon>
        <taxon>Noelaerhabdaceae</taxon>
        <taxon>Emiliania</taxon>
    </lineage>
</organism>
<name>A0A0D3JHU6_EMIH1</name>
<dbReference type="HOGENOM" id="CLU_1491711_0_0_1"/>
<dbReference type="AlphaFoldDB" id="A0A0D3JHU6"/>
<keyword evidence="3" id="KW-1185">Reference proteome</keyword>